<organism evidence="1 2">
    <name type="scientific">Cetraspora pellucida</name>
    <dbReference type="NCBI Taxonomy" id="1433469"/>
    <lineage>
        <taxon>Eukaryota</taxon>
        <taxon>Fungi</taxon>
        <taxon>Fungi incertae sedis</taxon>
        <taxon>Mucoromycota</taxon>
        <taxon>Glomeromycotina</taxon>
        <taxon>Glomeromycetes</taxon>
        <taxon>Diversisporales</taxon>
        <taxon>Gigasporaceae</taxon>
        <taxon>Cetraspora</taxon>
    </lineage>
</organism>
<gene>
    <name evidence="1" type="ORF">SPELUC_LOCUS5407</name>
</gene>
<dbReference type="EMBL" id="CAJVPW010005509">
    <property type="protein sequence ID" value="CAG8556091.1"/>
    <property type="molecule type" value="Genomic_DNA"/>
</dbReference>
<keyword evidence="2" id="KW-1185">Reference proteome</keyword>
<reference evidence="1" key="1">
    <citation type="submission" date="2021-06" db="EMBL/GenBank/DDBJ databases">
        <authorList>
            <person name="Kallberg Y."/>
            <person name="Tangrot J."/>
            <person name="Rosling A."/>
        </authorList>
    </citation>
    <scope>NUCLEOTIDE SEQUENCE</scope>
    <source>
        <strain evidence="1">28 12/20/2015</strain>
    </source>
</reference>
<comment type="caution">
    <text evidence="1">The sequence shown here is derived from an EMBL/GenBank/DDBJ whole genome shotgun (WGS) entry which is preliminary data.</text>
</comment>
<dbReference type="Proteomes" id="UP000789366">
    <property type="component" value="Unassembled WGS sequence"/>
</dbReference>
<sequence>MASDDEFNEADLCFISNVETNIFDEILDSYGQLRSEESNSLVESEAETDLTDSEEGLYPLTKGQSFTDWKDVENWLDKHGRERGFAFSLVKERNKAHENSGCEYHLNFQRWKSDNQVHISGIIGEHSHPMSDNIQMAAPQYRAIINMLTHKYPDQYIHARSVYNIIQVVKAKKGKLSDAGAIYKELMRRKQEMPDEQKITFEWILQGLLNATGGLKPKVVYTNADPAITGAIENVWHGTKHHFCLFHIWKNLEKHFLSKFGREKFRDFFSSFCQARNSSTETVYERKWQQVLDLFPEAQSYLRCQLYPHREAWVLAFTHQSFNCGIQSTQRVEVYNAILKKSLNGTTSLMEVVSIIEQHLMRESQFVRFNEINGELPCVMHATYRDHYFMAIDEACTKFLTPAIQKLQRNQMDQCPHYRAYRTDLEFELQQQAHVENIDKPNTPKGMFSEDLYYEILIELTELVDGIAMLKNDDYSNECAISIRSEGKFGAFENDVQVDFSLIDLIYGQCVFTLKIQHHIRSHELYELHQQFINEMEKQLAEQEEHVLQLDDEYNYKTINNLLKPQTKGWKYQKHIAAFNDNA</sequence>
<protein>
    <submittedName>
        <fullName evidence="1">11126_t:CDS:1</fullName>
    </submittedName>
</protein>
<accession>A0ACA9LX32</accession>
<evidence type="ECO:0000313" key="2">
    <source>
        <dbReference type="Proteomes" id="UP000789366"/>
    </source>
</evidence>
<name>A0ACA9LX32_9GLOM</name>
<proteinExistence type="predicted"/>
<evidence type="ECO:0000313" key="1">
    <source>
        <dbReference type="EMBL" id="CAG8556091.1"/>
    </source>
</evidence>